<dbReference type="RefSeq" id="WP_136910941.1">
    <property type="nucleotide sequence ID" value="NZ_SUMD01000008.1"/>
</dbReference>
<keyword evidence="3" id="KW-1185">Reference proteome</keyword>
<dbReference type="EMBL" id="SUMD01000008">
    <property type="protein sequence ID" value="TJZ76475.1"/>
    <property type="molecule type" value="Genomic_DNA"/>
</dbReference>
<proteinExistence type="predicted"/>
<dbReference type="Proteomes" id="UP000305109">
    <property type="component" value="Unassembled WGS sequence"/>
</dbReference>
<dbReference type="InterPro" id="IPR005509">
    <property type="entry name" value="AfsA_hotdog_dom"/>
</dbReference>
<evidence type="ECO:0000313" key="2">
    <source>
        <dbReference type="EMBL" id="TJZ76475.1"/>
    </source>
</evidence>
<dbReference type="Pfam" id="PF03756">
    <property type="entry name" value="AfsA"/>
    <property type="match status" value="1"/>
</dbReference>
<organism evidence="2 3">
    <name type="scientific">Rhodococcus oryzae</name>
    <dbReference type="NCBI Taxonomy" id="2571143"/>
    <lineage>
        <taxon>Bacteria</taxon>
        <taxon>Bacillati</taxon>
        <taxon>Actinomycetota</taxon>
        <taxon>Actinomycetes</taxon>
        <taxon>Mycobacteriales</taxon>
        <taxon>Nocardiaceae</taxon>
        <taxon>Rhodococcus</taxon>
    </lineage>
</organism>
<evidence type="ECO:0000313" key="3">
    <source>
        <dbReference type="Proteomes" id="UP000305109"/>
    </source>
</evidence>
<gene>
    <name evidence="2" type="ORF">FCG67_17350</name>
</gene>
<feature type="domain" description="A-factor biosynthesis hotdog" evidence="1">
    <location>
        <begin position="111"/>
        <end position="243"/>
    </location>
</feature>
<name>A0ABY2RH44_9NOCA</name>
<protein>
    <recommendedName>
        <fullName evidence="1">A-factor biosynthesis hotdog domain-containing protein</fullName>
    </recommendedName>
</protein>
<sequence length="271" mass="29528">MSAVQLAPAALSSQLPAAEVIPEIPLTDLVVVADRFRGFADGTRVHTVSGLVAALRGGAFRNVRTDLTIRLGQGIKRHDKEYVEHVASIHAPAAEVRLLGDIAAPAPRHHVHKYQETNVLIANLARDEDGSFTSDLRIDGDNELLIDHQTGEHVQGLVIVEAARQLFLGAFELEYGNRSPEQHYYVVWNSIDLSFKTFLFPLPASLRARFGAASIQDPAKLQFTIDIEVTQFGRSVATATISFAALENSTISQIERRKAAKAIEAFLGATA</sequence>
<evidence type="ECO:0000259" key="1">
    <source>
        <dbReference type="Pfam" id="PF03756"/>
    </source>
</evidence>
<comment type="caution">
    <text evidence="2">The sequence shown here is derived from an EMBL/GenBank/DDBJ whole genome shotgun (WGS) entry which is preliminary data.</text>
</comment>
<reference evidence="2 3" key="1">
    <citation type="submission" date="2019-04" db="EMBL/GenBank/DDBJ databases">
        <title>Rhodococcus oryzae sp. nov., a novel actinomycete isolated from rhizosphere soil of rice (Oryza sativa L.).</title>
        <authorList>
            <person name="Li C."/>
        </authorList>
    </citation>
    <scope>NUCLEOTIDE SEQUENCE [LARGE SCALE GENOMIC DNA]</scope>
    <source>
        <strain evidence="2 3">NEAU-CX67</strain>
    </source>
</reference>
<accession>A0ABY2RH44</accession>